<dbReference type="PANTHER" id="PTHR13947:SF37">
    <property type="entry name" value="LD18367P"/>
    <property type="match status" value="1"/>
</dbReference>
<evidence type="ECO:0000313" key="3">
    <source>
        <dbReference type="EMBL" id="MCG0062642.1"/>
    </source>
</evidence>
<evidence type="ECO:0000259" key="2">
    <source>
        <dbReference type="PROSITE" id="PS51186"/>
    </source>
</evidence>
<dbReference type="Proteomes" id="UP001299012">
    <property type="component" value="Unassembled WGS sequence"/>
</dbReference>
<gene>
    <name evidence="3" type="ORF">L0F81_04950</name>
</gene>
<proteinExistence type="predicted"/>
<dbReference type="PROSITE" id="PS51186">
    <property type="entry name" value="GNAT"/>
    <property type="match status" value="1"/>
</dbReference>
<evidence type="ECO:0000256" key="1">
    <source>
        <dbReference type="ARBA" id="ARBA00022679"/>
    </source>
</evidence>
<protein>
    <submittedName>
        <fullName evidence="3">GNAT family N-acetyltransferase</fullName>
    </submittedName>
</protein>
<evidence type="ECO:0000313" key="4">
    <source>
        <dbReference type="Proteomes" id="UP001299012"/>
    </source>
</evidence>
<dbReference type="Gene3D" id="3.40.630.30">
    <property type="match status" value="1"/>
</dbReference>
<dbReference type="PANTHER" id="PTHR13947">
    <property type="entry name" value="GNAT FAMILY N-ACETYLTRANSFERASE"/>
    <property type="match status" value="1"/>
</dbReference>
<keyword evidence="1" id="KW-0808">Transferase</keyword>
<organism evidence="3 4">
    <name type="scientific">Streptomyces tricolor</name>
    <dbReference type="NCBI Taxonomy" id="68277"/>
    <lineage>
        <taxon>Bacteria</taxon>
        <taxon>Bacillati</taxon>
        <taxon>Actinomycetota</taxon>
        <taxon>Actinomycetes</taxon>
        <taxon>Kitasatosporales</taxon>
        <taxon>Streptomycetaceae</taxon>
        <taxon>Streptomyces</taxon>
        <taxon>Streptomyces violaceoruber group</taxon>
    </lineage>
</organism>
<name>A0ABS9JAQ1_9ACTN</name>
<dbReference type="EMBL" id="JAKKZF010000010">
    <property type="protein sequence ID" value="MCG0062642.1"/>
    <property type="molecule type" value="Genomic_DNA"/>
</dbReference>
<dbReference type="SUPFAM" id="SSF55729">
    <property type="entry name" value="Acyl-CoA N-acyltransferases (Nat)"/>
    <property type="match status" value="1"/>
</dbReference>
<feature type="domain" description="N-acetyltransferase" evidence="2">
    <location>
        <begin position="15"/>
        <end position="187"/>
    </location>
</feature>
<accession>A0ABS9JAQ1</accession>
<dbReference type="InterPro" id="IPR016181">
    <property type="entry name" value="Acyl_CoA_acyltransferase"/>
</dbReference>
<dbReference type="Pfam" id="PF00583">
    <property type="entry name" value="Acetyltransf_1"/>
    <property type="match status" value="1"/>
</dbReference>
<dbReference type="InterPro" id="IPR050769">
    <property type="entry name" value="NAT_camello-type"/>
</dbReference>
<comment type="caution">
    <text evidence="3">The sequence shown here is derived from an EMBL/GenBank/DDBJ whole genome shotgun (WGS) entry which is preliminary data.</text>
</comment>
<keyword evidence="4" id="KW-1185">Reference proteome</keyword>
<dbReference type="InterPro" id="IPR000182">
    <property type="entry name" value="GNAT_dom"/>
</dbReference>
<dbReference type="RefSeq" id="WP_086698146.1">
    <property type="nucleotide sequence ID" value="NZ_JAKKZF010000010.1"/>
</dbReference>
<reference evidence="3 4" key="1">
    <citation type="submission" date="2022-01" db="EMBL/GenBank/DDBJ databases">
        <title>Draft Genome Sequences of Seven Type Strains of the Genus Streptomyces.</title>
        <authorList>
            <person name="Aziz S."/>
            <person name="Coretto E."/>
            <person name="Chronakova A."/>
            <person name="Sproer C."/>
            <person name="Huber K."/>
            <person name="Nouioui I."/>
            <person name="Gross H."/>
        </authorList>
    </citation>
    <scope>NUCLEOTIDE SEQUENCE [LARGE SCALE GENOMIC DNA]</scope>
    <source>
        <strain evidence="3 4">DSM 41685</strain>
    </source>
</reference>
<dbReference type="CDD" id="cd04301">
    <property type="entry name" value="NAT_SF"/>
    <property type="match status" value="1"/>
</dbReference>
<sequence length="208" mass="22717">MRRPLTAYDVQVRTFSVRPATPGDLDEARSVMLDTVYRDFGTGYVPRWHADIVDPAGAYLAPARHTLLVAVDVDGQVIGTGALDARGPQHPPNPRWLAERYPSGETAQLRRVYVRPGHRRRGIAREMVARLLDFAAADGGYRSVYLHTDPAVPGAEPFWRSLGTVVHDERHDAGGGQSIVHFELPLERAAGERVTSGGAASGEAACWK</sequence>